<sequence>MTTQVTLSPNASEEDDEEAAASGGALALPASGTSRSSAGLPRECWRRIFLSSLRQSCGASEAGLVHHASAPSSGMDSIDFVPATGYVAGCPSPAPPQRRRTTQRCSPLPTRGTTAGACSKRPAQRSYLPSRAAESAAPGPPGPRPWAHRPRKP</sequence>
<feature type="region of interest" description="Disordered" evidence="1">
    <location>
        <begin position="1"/>
        <end position="39"/>
    </location>
</feature>
<feature type="region of interest" description="Disordered" evidence="1">
    <location>
        <begin position="90"/>
        <end position="153"/>
    </location>
</feature>
<dbReference type="EMBL" id="CAUYUJ010014927">
    <property type="protein sequence ID" value="CAK0847758.1"/>
    <property type="molecule type" value="Genomic_DNA"/>
</dbReference>
<proteinExistence type="predicted"/>
<gene>
    <name evidence="2" type="ORF">PCOR1329_LOCUS40884</name>
</gene>
<accession>A0ABN9TNU2</accession>
<evidence type="ECO:0000313" key="2">
    <source>
        <dbReference type="EMBL" id="CAK0847758.1"/>
    </source>
</evidence>
<comment type="caution">
    <text evidence="2">The sequence shown here is derived from an EMBL/GenBank/DDBJ whole genome shotgun (WGS) entry which is preliminary data.</text>
</comment>
<dbReference type="Proteomes" id="UP001189429">
    <property type="component" value="Unassembled WGS sequence"/>
</dbReference>
<evidence type="ECO:0000313" key="3">
    <source>
        <dbReference type="Proteomes" id="UP001189429"/>
    </source>
</evidence>
<name>A0ABN9TNU2_9DINO</name>
<reference evidence="2" key="1">
    <citation type="submission" date="2023-10" db="EMBL/GenBank/DDBJ databases">
        <authorList>
            <person name="Chen Y."/>
            <person name="Shah S."/>
            <person name="Dougan E. K."/>
            <person name="Thang M."/>
            <person name="Chan C."/>
        </authorList>
    </citation>
    <scope>NUCLEOTIDE SEQUENCE [LARGE SCALE GENOMIC DNA]</scope>
</reference>
<evidence type="ECO:0000256" key="1">
    <source>
        <dbReference type="SAM" id="MobiDB-lite"/>
    </source>
</evidence>
<organism evidence="2 3">
    <name type="scientific">Prorocentrum cordatum</name>
    <dbReference type="NCBI Taxonomy" id="2364126"/>
    <lineage>
        <taxon>Eukaryota</taxon>
        <taxon>Sar</taxon>
        <taxon>Alveolata</taxon>
        <taxon>Dinophyceae</taxon>
        <taxon>Prorocentrales</taxon>
        <taxon>Prorocentraceae</taxon>
        <taxon>Prorocentrum</taxon>
    </lineage>
</organism>
<protein>
    <submittedName>
        <fullName evidence="2">Uncharacterized protein</fullName>
    </submittedName>
</protein>
<keyword evidence="3" id="KW-1185">Reference proteome</keyword>
<feature type="compositionally biased region" description="Low complexity" evidence="1">
    <location>
        <begin position="20"/>
        <end position="31"/>
    </location>
</feature>